<comment type="caution">
    <text evidence="9">The sequence shown here is derived from an EMBL/GenBank/DDBJ whole genome shotgun (WGS) entry which is preliminary data.</text>
</comment>
<dbReference type="PRINTS" id="PR00344">
    <property type="entry name" value="BCTRLSENSOR"/>
</dbReference>
<keyword evidence="1 3" id="KW-0597">Phosphoprotein</keyword>
<feature type="domain" description="PAC" evidence="8">
    <location>
        <begin position="632"/>
        <end position="684"/>
    </location>
</feature>
<dbReference type="CDD" id="cd00130">
    <property type="entry name" value="PAS"/>
    <property type="match status" value="1"/>
</dbReference>
<evidence type="ECO:0000313" key="9">
    <source>
        <dbReference type="EMBL" id="KAK7542745.1"/>
    </source>
</evidence>
<dbReference type="SUPFAM" id="SSF55785">
    <property type="entry name" value="PYP-like sensor domain (PAS domain)"/>
    <property type="match status" value="2"/>
</dbReference>
<dbReference type="RefSeq" id="XP_066659038.1">
    <property type="nucleotide sequence ID" value="XM_066794644.1"/>
</dbReference>
<feature type="compositionally biased region" description="Low complexity" evidence="5">
    <location>
        <begin position="1567"/>
        <end position="1586"/>
    </location>
</feature>
<keyword evidence="10" id="KW-1185">Reference proteome</keyword>
<dbReference type="InterPro" id="IPR005467">
    <property type="entry name" value="His_kinase_dom"/>
</dbReference>
<feature type="region of interest" description="Disordered" evidence="5">
    <location>
        <begin position="279"/>
        <end position="351"/>
    </location>
</feature>
<feature type="coiled-coil region" evidence="4">
    <location>
        <begin position="812"/>
        <end position="839"/>
    </location>
</feature>
<dbReference type="InterPro" id="IPR001789">
    <property type="entry name" value="Sig_transdc_resp-reg_receiver"/>
</dbReference>
<dbReference type="InterPro" id="IPR011006">
    <property type="entry name" value="CheY-like_superfamily"/>
</dbReference>
<reference evidence="9 10" key="1">
    <citation type="submission" date="2024-04" db="EMBL/GenBank/DDBJ databases">
        <title>Phyllosticta paracitricarpa is synonymous to the EU quarantine fungus P. citricarpa based on phylogenomic analyses.</title>
        <authorList>
            <consortium name="Lawrence Berkeley National Laboratory"/>
            <person name="Van ingen-buijs V.A."/>
            <person name="Van westerhoven A.C."/>
            <person name="Haridas S."/>
            <person name="Skiadas P."/>
            <person name="Martin F."/>
            <person name="Groenewald J.Z."/>
            <person name="Crous P.W."/>
            <person name="Seidl M.F."/>
        </authorList>
    </citation>
    <scope>NUCLEOTIDE SEQUENCE [LARGE SCALE GENOMIC DNA]</scope>
    <source>
        <strain evidence="9 10">CPC 17464</strain>
    </source>
</reference>
<dbReference type="SUPFAM" id="SSF47384">
    <property type="entry name" value="Homodimeric domain of signal transducing histidine kinase"/>
    <property type="match status" value="1"/>
</dbReference>
<sequence>MRNFAPQIDLSSPLADPNPARHADSNRQTPVSAVSASSAGGYFEMLPDNRPGSPGSVHSDSLSMTMSPTPTTTSMAFAALQYLPVPMLVLSSTKTIVLANEAMGRLLNLEKCVSDVQDIDIVQTVTDTLRGRSMAEIGVDMLQDGSPIWISWEDFLDSVWKQATEPSLTEADDSADESGDGSSDDTPTGTPVPPLHDAKPQLPRLSRSNLARTTVHDVSVDVIISLSSEPGKHTRLQPHDGRTRAHPEGSAIQSTMIISVWNIEGTQYFTCTFTSAHAEGGATNAKPSSRTVVRTSTGFKRSPGSGSSSSSSGRRSHHSSSAGSSLLSPTTSAPQFPPHGPPSRTGDPKAPSLFQKATQMKDAILNSITMPAYAMWKDESFGIPNRALLRFLPAESEYTPTDQREFLGQFHVYTEDFKRELAVDEFPIIQICRTRTSLAGIRLGMRYPDTGQGVVYEVVGEPVIDDKSGEFLGAIVIFKDVTEYTKRIAAQIKENERQFEHVANLIPPLVWTTKPDGSHDWFSRRWYDYTGQTVEESLGEGWRYTFHEDDMPETSKRWAHSLATGVSVVVRIANRCAATVLPHHCKGLGDGWRTKKSFHPSIISDDLPYPDIQECRGFLMAGRFADRLQDEYITEYRCRRYDGKWRWMLGRAVPFRDEHGKIVKWFGTCTDIHDVVELREAAKQTREQLLRVIEHARVSIWTIDRDTKIGMLEGSIFADDANIDKEPVGKSVYDVFCKHRGGRDMGSLKDKIDTVLSSKSNDEVLEMRIDGSNRWYRTRLLPMLARTRKAGIEGTENIVEGVIGVSMDITEARAREKELRDQEKENSKLIANAVAAKEASRMKSQFLANMSHEIRTPIAGVIGMSELILDTDLDQEQRECAENIQRSANGLLTVINDILDLSKVESGRLDVEEVQFSLSIVLRDVNKMMAFAAVRKNISYDSHIQPEIERDLKVMGDPGRLRQILTNLLTNSIKFTAEGRVTLSAEITKQDNDTVHVQFVVEDTGIGIEDEVRQRLFKPFSQADSSTARRFGGTGLGLAISKNLVELMRGEIELESKLGHGTKALFWIPFNKAQYQPEGTPLIDIAAIPDRLQSDVSVSCGSSEEPGGTPPMTPAVGRPHSISSAGGNANFHHVLPDHLFSLSESERASIQILVVEDNHVNQQIALKTIKKQGFSVSAVWNGQEALDYLLKAKEGKVPCPNVVLMDVQMPVIDGYEATRTIRTKPPFRNTPGIGDIPIVAMTASAIQGDKEKCQQAGMDDYLSKPVRGKLLEKMLVKWAVEGKRKRSKAEEVKQGETSKAAEPPPKPQRPSPLTLKSMDPTDSTDSANIRNPTSSDSVATISTKVSPTKLKKPNHSSEDASSTPKEPRSPTRPQSHPMGPKRDSLAPTMEQLAAISEFHVHTSTETEHERIERRAKAEELAAELRQAKLISLSDLTPQASPAEEASKELGMDMGSGDDMEGTDETGVPRHALTRENMSRFEEQQAGTAPPAAIPTSPKDETTIDVNIDLESVRSVGDQYEDTGSVLAETGTGTGKNTPFSPSVPPSSGRPKRGSSGLAAGVEAALQRSISARKAVRSSSSPRSSPARSKRILEEEAGDRSPSTSPPPRRLKES</sequence>
<evidence type="ECO:0000256" key="2">
    <source>
        <dbReference type="ARBA" id="ARBA00023012"/>
    </source>
</evidence>
<dbReference type="CDD" id="cd16922">
    <property type="entry name" value="HATPase_EvgS-ArcB-TorS-like"/>
    <property type="match status" value="1"/>
</dbReference>
<feature type="region of interest" description="Disordered" evidence="5">
    <location>
        <begin position="1281"/>
        <end position="1416"/>
    </location>
</feature>
<name>A0ABR1M573_9PEZI</name>
<evidence type="ECO:0000256" key="4">
    <source>
        <dbReference type="SAM" id="Coils"/>
    </source>
</evidence>
<feature type="domain" description="Response regulatory" evidence="7">
    <location>
        <begin position="1151"/>
        <end position="1279"/>
    </location>
</feature>
<dbReference type="Pfam" id="PF08447">
    <property type="entry name" value="PAS_3"/>
    <property type="match status" value="1"/>
</dbReference>
<gene>
    <name evidence="9" type="ORF">J3D65DRAFT_227498</name>
</gene>
<dbReference type="Pfam" id="PF13426">
    <property type="entry name" value="PAS_9"/>
    <property type="match status" value="1"/>
</dbReference>
<dbReference type="SUPFAM" id="SSF52172">
    <property type="entry name" value="CheY-like"/>
    <property type="match status" value="1"/>
</dbReference>
<dbReference type="InterPro" id="IPR000014">
    <property type="entry name" value="PAS"/>
</dbReference>
<feature type="compositionally biased region" description="Low complexity" evidence="5">
    <location>
        <begin position="302"/>
        <end position="333"/>
    </location>
</feature>
<dbReference type="InterPro" id="IPR004358">
    <property type="entry name" value="Sig_transdc_His_kin-like_C"/>
</dbReference>
<feature type="region of interest" description="Disordered" evidence="5">
    <location>
        <begin position="1097"/>
        <end position="1123"/>
    </location>
</feature>
<feature type="compositionally biased region" description="Polar residues" evidence="5">
    <location>
        <begin position="1320"/>
        <end position="1346"/>
    </location>
</feature>
<evidence type="ECO:0000256" key="3">
    <source>
        <dbReference type="PROSITE-ProRule" id="PRU00169"/>
    </source>
</evidence>
<organism evidence="9 10">
    <name type="scientific">Phyllosticta citribraziliensis</name>
    <dbReference type="NCBI Taxonomy" id="989973"/>
    <lineage>
        <taxon>Eukaryota</taxon>
        <taxon>Fungi</taxon>
        <taxon>Dikarya</taxon>
        <taxon>Ascomycota</taxon>
        <taxon>Pezizomycotina</taxon>
        <taxon>Dothideomycetes</taxon>
        <taxon>Dothideomycetes incertae sedis</taxon>
        <taxon>Botryosphaeriales</taxon>
        <taxon>Phyllostictaceae</taxon>
        <taxon>Phyllosticta</taxon>
    </lineage>
</organism>
<feature type="modified residue" description="4-aspartylphosphate" evidence="3">
    <location>
        <position position="1206"/>
    </location>
</feature>
<feature type="compositionally biased region" description="Low complexity" evidence="5">
    <location>
        <begin position="1545"/>
        <end position="1556"/>
    </location>
</feature>
<evidence type="ECO:0000256" key="1">
    <source>
        <dbReference type="ARBA" id="ARBA00022553"/>
    </source>
</evidence>
<dbReference type="InterPro" id="IPR001610">
    <property type="entry name" value="PAC"/>
</dbReference>
<dbReference type="Pfam" id="PF00512">
    <property type="entry name" value="HisKA"/>
    <property type="match status" value="1"/>
</dbReference>
<dbReference type="Gene3D" id="3.40.50.2300">
    <property type="match status" value="1"/>
</dbReference>
<dbReference type="EMBL" id="JBBPEH010000002">
    <property type="protein sequence ID" value="KAK7542745.1"/>
    <property type="molecule type" value="Genomic_DNA"/>
</dbReference>
<dbReference type="SMART" id="SM00388">
    <property type="entry name" value="HisKA"/>
    <property type="match status" value="1"/>
</dbReference>
<dbReference type="SMART" id="SM00387">
    <property type="entry name" value="HATPase_c"/>
    <property type="match status" value="1"/>
</dbReference>
<dbReference type="InterPro" id="IPR036097">
    <property type="entry name" value="HisK_dim/P_sf"/>
</dbReference>
<evidence type="ECO:0000256" key="5">
    <source>
        <dbReference type="SAM" id="MobiDB-lite"/>
    </source>
</evidence>
<dbReference type="Pfam" id="PF00072">
    <property type="entry name" value="Response_reg"/>
    <property type="match status" value="1"/>
</dbReference>
<dbReference type="InterPro" id="IPR013655">
    <property type="entry name" value="PAS_fold_3"/>
</dbReference>
<dbReference type="Gene3D" id="1.10.287.130">
    <property type="match status" value="1"/>
</dbReference>
<dbReference type="Pfam" id="PF02518">
    <property type="entry name" value="HATPase_c"/>
    <property type="match status" value="1"/>
</dbReference>
<evidence type="ECO:0000259" key="7">
    <source>
        <dbReference type="PROSITE" id="PS50110"/>
    </source>
</evidence>
<feature type="compositionally biased region" description="Acidic residues" evidence="5">
    <location>
        <begin position="170"/>
        <end position="183"/>
    </location>
</feature>
<dbReference type="InterPro" id="IPR036890">
    <property type="entry name" value="HATPase_C_sf"/>
</dbReference>
<dbReference type="InterPro" id="IPR003661">
    <property type="entry name" value="HisK_dim/P_dom"/>
</dbReference>
<dbReference type="InterPro" id="IPR003594">
    <property type="entry name" value="HATPase_dom"/>
</dbReference>
<dbReference type="PROSITE" id="PS50110">
    <property type="entry name" value="RESPONSE_REGULATORY"/>
    <property type="match status" value="1"/>
</dbReference>
<keyword evidence="2" id="KW-0902">Two-component regulatory system</keyword>
<dbReference type="PROSITE" id="PS50113">
    <property type="entry name" value="PAC"/>
    <property type="match status" value="2"/>
</dbReference>
<evidence type="ECO:0000259" key="6">
    <source>
        <dbReference type="PROSITE" id="PS50109"/>
    </source>
</evidence>
<dbReference type="CDD" id="cd00082">
    <property type="entry name" value="HisKA"/>
    <property type="match status" value="1"/>
</dbReference>
<proteinExistence type="predicted"/>
<feature type="region of interest" description="Disordered" evidence="5">
    <location>
        <begin position="1"/>
        <end position="67"/>
    </location>
</feature>
<dbReference type="Gene3D" id="3.30.450.20">
    <property type="entry name" value="PAS domain"/>
    <property type="match status" value="3"/>
</dbReference>
<feature type="domain" description="Histidine kinase" evidence="6">
    <location>
        <begin position="849"/>
        <end position="1072"/>
    </location>
</feature>
<feature type="domain" description="PAC" evidence="8">
    <location>
        <begin position="760"/>
        <end position="821"/>
    </location>
</feature>
<dbReference type="PANTHER" id="PTHR45339:SF1">
    <property type="entry name" value="HYBRID SIGNAL TRANSDUCTION HISTIDINE KINASE J"/>
    <property type="match status" value="1"/>
</dbReference>
<protein>
    <submittedName>
        <fullName evidence="9">Histidine kinase group protein-like protein</fullName>
    </submittedName>
</protein>
<feature type="region of interest" description="Disordered" evidence="5">
    <location>
        <begin position="166"/>
        <end position="203"/>
    </location>
</feature>
<feature type="compositionally biased region" description="Basic and acidic residues" evidence="5">
    <location>
        <begin position="237"/>
        <end position="247"/>
    </location>
</feature>
<keyword evidence="4" id="KW-0175">Coiled coil</keyword>
<dbReference type="InterPro" id="IPR000700">
    <property type="entry name" value="PAS-assoc_C"/>
</dbReference>
<dbReference type="CDD" id="cd17546">
    <property type="entry name" value="REC_hyHK_CKI1_RcsC-like"/>
    <property type="match status" value="1"/>
</dbReference>
<dbReference type="SUPFAM" id="SSF55874">
    <property type="entry name" value="ATPase domain of HSP90 chaperone/DNA topoisomerase II/histidine kinase"/>
    <property type="match status" value="1"/>
</dbReference>
<dbReference type="SMART" id="SM00448">
    <property type="entry name" value="REC"/>
    <property type="match status" value="1"/>
</dbReference>
<dbReference type="GeneID" id="92027550"/>
<accession>A0ABR1M573</accession>
<feature type="compositionally biased region" description="Basic and acidic residues" evidence="5">
    <location>
        <begin position="1398"/>
        <end position="1416"/>
    </location>
</feature>
<dbReference type="PROSITE" id="PS50109">
    <property type="entry name" value="HIS_KIN"/>
    <property type="match status" value="1"/>
</dbReference>
<feature type="compositionally biased region" description="Basic and acidic residues" evidence="5">
    <location>
        <begin position="1472"/>
        <end position="1482"/>
    </location>
</feature>
<feature type="region of interest" description="Disordered" evidence="5">
    <location>
        <begin position="229"/>
        <end position="249"/>
    </location>
</feature>
<dbReference type="SMART" id="SM00086">
    <property type="entry name" value="PAC"/>
    <property type="match status" value="3"/>
</dbReference>
<dbReference type="Gene3D" id="3.30.565.10">
    <property type="entry name" value="Histidine kinase-like ATPase, C-terminal domain"/>
    <property type="match status" value="1"/>
</dbReference>
<dbReference type="InterPro" id="IPR035965">
    <property type="entry name" value="PAS-like_dom_sf"/>
</dbReference>
<feature type="compositionally biased region" description="Polar residues" evidence="5">
    <location>
        <begin position="285"/>
        <end position="299"/>
    </location>
</feature>
<dbReference type="PANTHER" id="PTHR45339">
    <property type="entry name" value="HYBRID SIGNAL TRANSDUCTION HISTIDINE KINASE J"/>
    <property type="match status" value="1"/>
</dbReference>
<evidence type="ECO:0000259" key="8">
    <source>
        <dbReference type="PROSITE" id="PS50113"/>
    </source>
</evidence>
<dbReference type="SMART" id="SM00091">
    <property type="entry name" value="PAS"/>
    <property type="match status" value="2"/>
</dbReference>
<feature type="region of interest" description="Disordered" evidence="5">
    <location>
        <begin position="1434"/>
        <end position="1613"/>
    </location>
</feature>
<evidence type="ECO:0000313" key="10">
    <source>
        <dbReference type="Proteomes" id="UP001360953"/>
    </source>
</evidence>
<dbReference type="Proteomes" id="UP001360953">
    <property type="component" value="Unassembled WGS sequence"/>
</dbReference>